<name>A0ABV3PE09_9ACTN</name>
<dbReference type="EMBL" id="JBFNQN010000033">
    <property type="protein sequence ID" value="MEW9267879.1"/>
    <property type="molecule type" value="Genomic_DNA"/>
</dbReference>
<comment type="caution">
    <text evidence="1">The sequence shown here is derived from an EMBL/GenBank/DDBJ whole genome shotgun (WGS) entry which is preliminary data.</text>
</comment>
<dbReference type="Proteomes" id="UP001555826">
    <property type="component" value="Unassembled WGS sequence"/>
</dbReference>
<dbReference type="RefSeq" id="WP_367641411.1">
    <property type="nucleotide sequence ID" value="NZ_JBFNQN010000033.1"/>
</dbReference>
<gene>
    <name evidence="1" type="ORF">AB1207_24335</name>
</gene>
<protein>
    <submittedName>
        <fullName evidence="1">Uncharacterized protein</fullName>
    </submittedName>
</protein>
<accession>A0ABV3PE09</accession>
<proteinExistence type="predicted"/>
<evidence type="ECO:0000313" key="1">
    <source>
        <dbReference type="EMBL" id="MEW9267879.1"/>
    </source>
</evidence>
<reference evidence="1 2" key="1">
    <citation type="submission" date="2024-07" db="EMBL/GenBank/DDBJ databases">
        <authorList>
            <person name="Thanompreechachai J."/>
            <person name="Duangmal K."/>
        </authorList>
    </citation>
    <scope>NUCLEOTIDE SEQUENCE [LARGE SCALE GENOMIC DNA]</scope>
    <source>
        <strain evidence="1 2">KCTC 19886</strain>
    </source>
</reference>
<organism evidence="1 2">
    <name type="scientific">Kineococcus endophyticus</name>
    <dbReference type="NCBI Taxonomy" id="1181883"/>
    <lineage>
        <taxon>Bacteria</taxon>
        <taxon>Bacillati</taxon>
        <taxon>Actinomycetota</taxon>
        <taxon>Actinomycetes</taxon>
        <taxon>Kineosporiales</taxon>
        <taxon>Kineosporiaceae</taxon>
        <taxon>Kineococcus</taxon>
    </lineage>
</organism>
<sequence length="148" mass="16468">MKKIGELSEEAKLLLPGDPIRARVVSDLDLHKVGELIGWSQLSRSGEMSSIYNLHGVENAILEEIYSNTGYTLGVEHDPIGDSFSSADKGAGALTETFYYLLLGVDGDDLKIRSLPITRVAKLYSEWGSQFYRHKRTQLTFTRWAASS</sequence>
<keyword evidence="2" id="KW-1185">Reference proteome</keyword>
<evidence type="ECO:0000313" key="2">
    <source>
        <dbReference type="Proteomes" id="UP001555826"/>
    </source>
</evidence>